<reference evidence="5 6" key="1">
    <citation type="submission" date="2020-04" db="EMBL/GenBank/DDBJ databases">
        <authorList>
            <person name="Alioto T."/>
            <person name="Alioto T."/>
            <person name="Gomez Garrido J."/>
        </authorList>
    </citation>
    <scope>NUCLEOTIDE SEQUENCE [LARGE SCALE GENOMIC DNA]</scope>
</reference>
<dbReference type="InterPro" id="IPR033446">
    <property type="entry name" value="ZCCHC24_Znf-3CxxC"/>
</dbReference>
<comment type="caution">
    <text evidence="5">The sequence shown here is derived from an EMBL/GenBank/DDBJ whole genome shotgun (WGS) entry which is preliminary data.</text>
</comment>
<evidence type="ECO:0000259" key="4">
    <source>
        <dbReference type="SMART" id="SM01328"/>
    </source>
</evidence>
<accession>A0A8S1DEX0</accession>
<dbReference type="Pfam" id="PF23490">
    <property type="entry name" value="ZCCHC24_C"/>
    <property type="match status" value="1"/>
</dbReference>
<dbReference type="SMART" id="SM01328">
    <property type="entry name" value="zf-3CxxC"/>
    <property type="match status" value="1"/>
</dbReference>
<protein>
    <recommendedName>
        <fullName evidence="4">3CxxC-type domain-containing protein</fullName>
    </recommendedName>
</protein>
<keyword evidence="2" id="KW-0863">Zinc-finger</keyword>
<dbReference type="Proteomes" id="UP000494165">
    <property type="component" value="Unassembled WGS sequence"/>
</dbReference>
<evidence type="ECO:0000256" key="3">
    <source>
        <dbReference type="ARBA" id="ARBA00022833"/>
    </source>
</evidence>
<feature type="domain" description="3CxxC-type" evidence="4">
    <location>
        <begin position="17"/>
        <end position="85"/>
    </location>
</feature>
<evidence type="ECO:0000256" key="2">
    <source>
        <dbReference type="ARBA" id="ARBA00022771"/>
    </source>
</evidence>
<evidence type="ECO:0000256" key="1">
    <source>
        <dbReference type="ARBA" id="ARBA00022723"/>
    </source>
</evidence>
<sequence>MSSGEQPKLTPYQGKKRVFGEFRCPQCSRVWMSGNSWANMGQQCTQCKINVYPYKQMDLKKSDDADKSDPLKAHLSHLCEKCNKLGRNCRVGASPE</sequence>
<dbReference type="Pfam" id="PF17180">
    <property type="entry name" value="Zn_ribbon_3CxxC_2"/>
    <property type="match status" value="1"/>
</dbReference>
<dbReference type="AlphaFoldDB" id="A0A8S1DEX0"/>
<dbReference type="GO" id="GO:0008270">
    <property type="term" value="F:zinc ion binding"/>
    <property type="evidence" value="ECO:0007669"/>
    <property type="project" value="UniProtKB-KW"/>
</dbReference>
<keyword evidence="1" id="KW-0479">Metal-binding</keyword>
<dbReference type="EMBL" id="CADEPI010000161">
    <property type="protein sequence ID" value="CAB3378281.1"/>
    <property type="molecule type" value="Genomic_DNA"/>
</dbReference>
<evidence type="ECO:0000313" key="6">
    <source>
        <dbReference type="Proteomes" id="UP000494165"/>
    </source>
</evidence>
<keyword evidence="3" id="KW-0862">Zinc</keyword>
<dbReference type="InterPro" id="IPR057809">
    <property type="entry name" value="ZCCHC24_C"/>
</dbReference>
<name>A0A8S1DEX0_9INSE</name>
<keyword evidence="6" id="KW-1185">Reference proteome</keyword>
<proteinExistence type="predicted"/>
<dbReference type="OrthoDB" id="10038672at2759"/>
<organism evidence="5 6">
    <name type="scientific">Cloeon dipterum</name>
    <dbReference type="NCBI Taxonomy" id="197152"/>
    <lineage>
        <taxon>Eukaryota</taxon>
        <taxon>Metazoa</taxon>
        <taxon>Ecdysozoa</taxon>
        <taxon>Arthropoda</taxon>
        <taxon>Hexapoda</taxon>
        <taxon>Insecta</taxon>
        <taxon>Pterygota</taxon>
        <taxon>Palaeoptera</taxon>
        <taxon>Ephemeroptera</taxon>
        <taxon>Pisciforma</taxon>
        <taxon>Baetidae</taxon>
        <taxon>Cloeon</taxon>
    </lineage>
</organism>
<dbReference type="InterPro" id="IPR027377">
    <property type="entry name" value="ZAR1/RTP1-5-like_Znf-3CxxC"/>
</dbReference>
<evidence type="ECO:0000313" key="5">
    <source>
        <dbReference type="EMBL" id="CAB3378281.1"/>
    </source>
</evidence>
<gene>
    <name evidence="5" type="ORF">CLODIP_2_CD11231</name>
</gene>